<proteinExistence type="predicted"/>
<evidence type="ECO:0000313" key="2">
    <source>
        <dbReference type="EMBL" id="CAK9439654.1"/>
    </source>
</evidence>
<accession>A0ABP0ZQR4</accession>
<protein>
    <recommendedName>
        <fullName evidence="4">Repressor of RNA polymerase III transcription MAF1</fullName>
    </recommendedName>
</protein>
<dbReference type="EMBL" id="OZ022408">
    <property type="protein sequence ID" value="CAK9439654.1"/>
    <property type="molecule type" value="Genomic_DNA"/>
</dbReference>
<evidence type="ECO:0000313" key="3">
    <source>
        <dbReference type="Proteomes" id="UP001497383"/>
    </source>
</evidence>
<gene>
    <name evidence="2" type="ORF">LODBEIA_P37540</name>
</gene>
<feature type="compositionally biased region" description="Acidic residues" evidence="1">
    <location>
        <begin position="371"/>
        <end position="385"/>
    </location>
</feature>
<dbReference type="InterPro" id="IPR015257">
    <property type="entry name" value="Maf1"/>
</dbReference>
<feature type="region of interest" description="Disordered" evidence="1">
    <location>
        <begin position="97"/>
        <end position="130"/>
    </location>
</feature>
<name>A0ABP0ZQR4_9ASCO</name>
<sequence length="407" mass="45783">MKYIDEIDLELVNQELNFSSPDNNLVIKGGCELFTTKPIGSDRKLFKTIDKHLNQIIEDNQLSRSLEKERQSSINSIFGASGNPTGDQRGLQQLQWLHQEKQRRSSSVSSRPNFNKDPIASNGSSTSLLSTSLNEDSAIEPDQHAVDESPFGPLKNTTTRRTFAYLIAILNNTFPDQNFSDLQPTTENFYKLDSPEDLVQKFNNLLTSLGKKEDILNWIWDIINSYMDVIPSKNSSPALAATVGTSHSYGHSNNHNNNNGHGSRKGSLSNSRNGSMTTLTDATTTNTSPSSHLGQYENCQIYQFQPSDESIFEDLTYPYQPMWSYYWFIYNKKKKRVTFLHLTAINKAHFANVNAKSNRKTSSSDPVISGGDDEEEYDENDEYANNEEFVADSNPEENGDVVGDLEI</sequence>
<feature type="compositionally biased region" description="Low complexity" evidence="1">
    <location>
        <begin position="275"/>
        <end position="291"/>
    </location>
</feature>
<evidence type="ECO:0000256" key="1">
    <source>
        <dbReference type="SAM" id="MobiDB-lite"/>
    </source>
</evidence>
<reference evidence="2 3" key="1">
    <citation type="submission" date="2024-03" db="EMBL/GenBank/DDBJ databases">
        <authorList>
            <person name="Brejova B."/>
        </authorList>
    </citation>
    <scope>NUCLEOTIDE SEQUENCE [LARGE SCALE GENOMIC DNA]</scope>
    <source>
        <strain evidence="2 3">CBS 14171</strain>
    </source>
</reference>
<dbReference type="RefSeq" id="XP_066830692.1">
    <property type="nucleotide sequence ID" value="XM_066973899.1"/>
</dbReference>
<dbReference type="PANTHER" id="PTHR22504:SF0">
    <property type="entry name" value="REPRESSOR OF RNA POLYMERASE III TRANSCRIPTION MAF1 HOMOLOG"/>
    <property type="match status" value="1"/>
</dbReference>
<feature type="region of interest" description="Disordered" evidence="1">
    <location>
        <begin position="356"/>
        <end position="407"/>
    </location>
</feature>
<organism evidence="2 3">
    <name type="scientific">Lodderomyces beijingensis</name>
    <dbReference type="NCBI Taxonomy" id="1775926"/>
    <lineage>
        <taxon>Eukaryota</taxon>
        <taxon>Fungi</taxon>
        <taxon>Dikarya</taxon>
        <taxon>Ascomycota</taxon>
        <taxon>Saccharomycotina</taxon>
        <taxon>Pichiomycetes</taxon>
        <taxon>Debaryomycetaceae</taxon>
        <taxon>Candida/Lodderomyces clade</taxon>
        <taxon>Lodderomyces</taxon>
    </lineage>
</organism>
<keyword evidence="3" id="KW-1185">Reference proteome</keyword>
<evidence type="ECO:0008006" key="4">
    <source>
        <dbReference type="Google" id="ProtNLM"/>
    </source>
</evidence>
<feature type="compositionally biased region" description="Acidic residues" evidence="1">
    <location>
        <begin position="394"/>
        <end position="407"/>
    </location>
</feature>
<dbReference type="GeneID" id="92208950"/>
<dbReference type="InterPro" id="IPR038564">
    <property type="entry name" value="Maf1_sf"/>
</dbReference>
<dbReference type="PANTHER" id="PTHR22504">
    <property type="entry name" value="REPRESSOR OF RNA POLYMERASE III TRANSCRIPTION MAF1"/>
    <property type="match status" value="1"/>
</dbReference>
<feature type="region of interest" description="Disordered" evidence="1">
    <location>
        <begin position="244"/>
        <end position="292"/>
    </location>
</feature>
<dbReference type="Gene3D" id="3.40.1000.50">
    <property type="entry name" value="Repressor of RNA polymerase III transcription Maf1"/>
    <property type="match status" value="2"/>
</dbReference>
<dbReference type="Pfam" id="PF09174">
    <property type="entry name" value="Maf1"/>
    <property type="match status" value="1"/>
</dbReference>
<feature type="compositionally biased region" description="Low complexity" evidence="1">
    <location>
        <begin position="244"/>
        <end position="261"/>
    </location>
</feature>
<dbReference type="Proteomes" id="UP001497383">
    <property type="component" value="Chromosome 4"/>
</dbReference>
<feature type="compositionally biased region" description="Polar residues" evidence="1">
    <location>
        <begin position="356"/>
        <end position="366"/>
    </location>
</feature>